<gene>
    <name evidence="2" type="primary">Nfu_g_1_015740</name>
</gene>
<proteinExistence type="predicted"/>
<evidence type="ECO:0000256" key="1">
    <source>
        <dbReference type="SAM" id="MobiDB-lite"/>
    </source>
</evidence>
<organism evidence="2">
    <name type="scientific">Nothobranchius rachovii</name>
    <name type="common">bluefin notho</name>
    <dbReference type="NCBI Taxonomy" id="451742"/>
    <lineage>
        <taxon>Eukaryota</taxon>
        <taxon>Metazoa</taxon>
        <taxon>Chordata</taxon>
        <taxon>Craniata</taxon>
        <taxon>Vertebrata</taxon>
        <taxon>Euteleostomi</taxon>
        <taxon>Actinopterygii</taxon>
        <taxon>Neopterygii</taxon>
        <taxon>Teleostei</taxon>
        <taxon>Neoteleostei</taxon>
        <taxon>Acanthomorphata</taxon>
        <taxon>Ovalentaria</taxon>
        <taxon>Atherinomorphae</taxon>
        <taxon>Cyprinodontiformes</taxon>
        <taxon>Nothobranchiidae</taxon>
        <taxon>Nothobranchius</taxon>
    </lineage>
</organism>
<feature type="non-terminal residue" evidence="2">
    <location>
        <position position="92"/>
    </location>
</feature>
<protein>
    <submittedName>
        <fullName evidence="2">Uncharacterized protein</fullName>
    </submittedName>
</protein>
<feature type="region of interest" description="Disordered" evidence="1">
    <location>
        <begin position="14"/>
        <end position="47"/>
    </location>
</feature>
<reference evidence="2" key="2">
    <citation type="submission" date="2016-06" db="EMBL/GenBank/DDBJ databases">
        <title>The genome of a short-lived fish provides insights into sex chromosome evolution and the genetic control of aging.</title>
        <authorList>
            <person name="Reichwald K."/>
            <person name="Felder M."/>
            <person name="Petzold A."/>
            <person name="Koch P."/>
            <person name="Groth M."/>
            <person name="Platzer M."/>
        </authorList>
    </citation>
    <scope>NUCLEOTIDE SEQUENCE</scope>
    <source>
        <tissue evidence="2">Brain</tissue>
    </source>
</reference>
<evidence type="ECO:0000313" key="2">
    <source>
        <dbReference type="EMBL" id="SBR76686.1"/>
    </source>
</evidence>
<name>A0A1A8P5X9_9TELE</name>
<sequence>LEPTSWVRSWSGAATPWQRGPYRPSPSLSSLSAPSGPEPASTIETTRRGLETTLAPGEPSSHLSFNDMGTDDLQILQTHSVFQIPRASSHFY</sequence>
<feature type="non-terminal residue" evidence="2">
    <location>
        <position position="1"/>
    </location>
</feature>
<dbReference type="EMBL" id="HAEI01001557">
    <property type="protein sequence ID" value="SBR76686.1"/>
    <property type="molecule type" value="Transcribed_RNA"/>
</dbReference>
<feature type="compositionally biased region" description="Low complexity" evidence="1">
    <location>
        <begin position="19"/>
        <end position="41"/>
    </location>
</feature>
<dbReference type="AlphaFoldDB" id="A0A1A8P5X9"/>
<reference evidence="2" key="1">
    <citation type="submission" date="2016-05" db="EMBL/GenBank/DDBJ databases">
        <authorList>
            <person name="Lavstsen T."/>
            <person name="Jespersen J.S."/>
        </authorList>
    </citation>
    <scope>NUCLEOTIDE SEQUENCE</scope>
    <source>
        <tissue evidence="2">Brain</tissue>
    </source>
</reference>
<accession>A0A1A8P5X9</accession>